<proteinExistence type="predicted"/>
<evidence type="ECO:0000313" key="3">
    <source>
        <dbReference type="Proteomes" id="UP000271374"/>
    </source>
</evidence>
<dbReference type="OrthoDB" id="529831at2"/>
<feature type="domain" description="LysM" evidence="1">
    <location>
        <begin position="22"/>
        <end position="66"/>
    </location>
</feature>
<dbReference type="CDD" id="cd00118">
    <property type="entry name" value="LysM"/>
    <property type="match status" value="2"/>
</dbReference>
<dbReference type="InterPro" id="IPR018392">
    <property type="entry name" value="LysM"/>
</dbReference>
<evidence type="ECO:0000313" key="2">
    <source>
        <dbReference type="EMBL" id="RTR29186.1"/>
    </source>
</evidence>
<dbReference type="PROSITE" id="PS51782">
    <property type="entry name" value="LYSM"/>
    <property type="match status" value="2"/>
</dbReference>
<accession>A0A431W1D3</accession>
<dbReference type="EMBL" id="RXNT01000013">
    <property type="protein sequence ID" value="RTR29186.1"/>
    <property type="molecule type" value="Genomic_DNA"/>
</dbReference>
<organism evidence="2 3">
    <name type="scientific">Bacillus yapensis</name>
    <dbReference type="NCBI Taxonomy" id="2492960"/>
    <lineage>
        <taxon>Bacteria</taxon>
        <taxon>Bacillati</taxon>
        <taxon>Bacillota</taxon>
        <taxon>Bacilli</taxon>
        <taxon>Bacillales</taxon>
        <taxon>Bacillaceae</taxon>
        <taxon>Bacillus</taxon>
    </lineage>
</organism>
<dbReference type="Pfam" id="PF01476">
    <property type="entry name" value="LysM"/>
    <property type="match status" value="2"/>
</dbReference>
<protein>
    <submittedName>
        <fullName evidence="2">LysM peptidoglycan-binding domain-containing protein</fullName>
    </submittedName>
</protein>
<dbReference type="PANTHER" id="PTHR33734">
    <property type="entry name" value="LYSM DOMAIN-CONTAINING GPI-ANCHORED PROTEIN 2"/>
    <property type="match status" value="1"/>
</dbReference>
<gene>
    <name evidence="2" type="ORF">EKG37_15755</name>
</gene>
<dbReference type="RefSeq" id="WP_126409748.1">
    <property type="nucleotide sequence ID" value="NZ_RXNT01000013.1"/>
</dbReference>
<dbReference type="PANTHER" id="PTHR33734:SF22">
    <property type="entry name" value="MEMBRANE-BOUND LYTIC MUREIN TRANSGLYCOSYLASE D"/>
    <property type="match status" value="1"/>
</dbReference>
<feature type="domain" description="LysM" evidence="1">
    <location>
        <begin position="74"/>
        <end position="118"/>
    </location>
</feature>
<dbReference type="GO" id="GO:0008932">
    <property type="term" value="F:lytic endotransglycosylase activity"/>
    <property type="evidence" value="ECO:0007669"/>
    <property type="project" value="TreeGrafter"/>
</dbReference>
<comment type="caution">
    <text evidence="2">The sequence shown here is derived from an EMBL/GenBank/DDBJ whole genome shotgun (WGS) entry which is preliminary data.</text>
</comment>
<sequence>MYHFGQIPSTNLIVRQFSVNQYPYTIQQGDTLFIIAYRLDTTVSSILRANPGLDPSNLQVGQSICIPACPPNHNAYIIQAGDTLWRIAQTFGVTITSILAANPSVEPDNLRVGQRICIPNCEVCLN</sequence>
<evidence type="ECO:0000259" key="1">
    <source>
        <dbReference type="PROSITE" id="PS51782"/>
    </source>
</evidence>
<dbReference type="InterPro" id="IPR036779">
    <property type="entry name" value="LysM_dom_sf"/>
</dbReference>
<dbReference type="Proteomes" id="UP000271374">
    <property type="component" value="Unassembled WGS sequence"/>
</dbReference>
<dbReference type="SMART" id="SM00257">
    <property type="entry name" value="LysM"/>
    <property type="match status" value="2"/>
</dbReference>
<keyword evidence="3" id="KW-1185">Reference proteome</keyword>
<dbReference type="Gene3D" id="3.10.350.10">
    <property type="entry name" value="LysM domain"/>
    <property type="match status" value="2"/>
</dbReference>
<dbReference type="SUPFAM" id="SSF54106">
    <property type="entry name" value="LysM domain"/>
    <property type="match status" value="2"/>
</dbReference>
<reference evidence="2 3" key="1">
    <citation type="submission" date="2018-12" db="EMBL/GenBank/DDBJ databases">
        <title>Bacillus yapensis draft genome sequence.</title>
        <authorList>
            <person name="Yu L."/>
            <person name="Xu X."/>
            <person name="Tang X."/>
        </authorList>
    </citation>
    <scope>NUCLEOTIDE SEQUENCE [LARGE SCALE GENOMIC DNA]</scope>
    <source>
        <strain evidence="2 3">XXST-01</strain>
    </source>
</reference>
<name>A0A431W1D3_9BACI</name>
<dbReference type="AlphaFoldDB" id="A0A431W1D3"/>